<reference evidence="1 2" key="1">
    <citation type="submission" date="2019-10" db="EMBL/GenBank/DDBJ databases">
        <title>Rudanella paleaurantiibacter sp. nov., isolated from sludge.</title>
        <authorList>
            <person name="Xu S.Q."/>
        </authorList>
    </citation>
    <scope>NUCLEOTIDE SEQUENCE [LARGE SCALE GENOMIC DNA]</scope>
    <source>
        <strain evidence="1 2">HX-22-17</strain>
    </source>
</reference>
<dbReference type="EMBL" id="WELI01000011">
    <property type="protein sequence ID" value="KAB7727394.1"/>
    <property type="molecule type" value="Genomic_DNA"/>
</dbReference>
<gene>
    <name evidence="1" type="ORF">F5984_22145</name>
</gene>
<dbReference type="AlphaFoldDB" id="A0A7J5TU14"/>
<accession>A0A7J5TU14</accession>
<proteinExistence type="predicted"/>
<sequence length="66" mass="7174">MVVEGANSEPVTLRVVGTGGRLLHTEIIEVTTDSIRRRVPLSAGSGVYLLQITTPTRSHTAKLVRY</sequence>
<dbReference type="NCBIfam" id="TIGR04183">
    <property type="entry name" value="Por_Secre_tail"/>
    <property type="match status" value="1"/>
</dbReference>
<comment type="caution">
    <text evidence="1">The sequence shown here is derived from an EMBL/GenBank/DDBJ whole genome shotgun (WGS) entry which is preliminary data.</text>
</comment>
<dbReference type="Proteomes" id="UP000488299">
    <property type="component" value="Unassembled WGS sequence"/>
</dbReference>
<dbReference type="InterPro" id="IPR026444">
    <property type="entry name" value="Secre_tail"/>
</dbReference>
<protein>
    <submittedName>
        <fullName evidence="1">T9SS type A sorting domain-containing protein</fullName>
    </submittedName>
</protein>
<evidence type="ECO:0000313" key="1">
    <source>
        <dbReference type="EMBL" id="KAB7727394.1"/>
    </source>
</evidence>
<name>A0A7J5TU14_9BACT</name>
<evidence type="ECO:0000313" key="2">
    <source>
        <dbReference type="Proteomes" id="UP000488299"/>
    </source>
</evidence>
<keyword evidence="2" id="KW-1185">Reference proteome</keyword>
<organism evidence="1 2">
    <name type="scientific">Rudanella paleaurantiibacter</name>
    <dbReference type="NCBI Taxonomy" id="2614655"/>
    <lineage>
        <taxon>Bacteria</taxon>
        <taxon>Pseudomonadati</taxon>
        <taxon>Bacteroidota</taxon>
        <taxon>Cytophagia</taxon>
        <taxon>Cytophagales</taxon>
        <taxon>Cytophagaceae</taxon>
        <taxon>Rudanella</taxon>
    </lineage>
</organism>